<dbReference type="Gene3D" id="3.30.160.60">
    <property type="entry name" value="Classic Zinc Finger"/>
    <property type="match status" value="1"/>
</dbReference>
<sequence>MSSVVSTKCWLCPETYEKKKDLKSHAISEHSVCRVVCPWCVDSERTFGRMSELTKHSKRKHNDLTIDLLEGDFFTEPNGFWLAKRPDDYVRNYKAFRMDEHHCHQDQGSTVGMGGSHQEGRRRQT</sequence>
<evidence type="ECO:0000313" key="3">
    <source>
        <dbReference type="EMBL" id="VDI60164.1"/>
    </source>
</evidence>
<dbReference type="PROSITE" id="PS00028">
    <property type="entry name" value="ZINC_FINGER_C2H2_1"/>
    <property type="match status" value="1"/>
</dbReference>
<accession>A0A8B6G828</accession>
<protein>
    <recommendedName>
        <fullName evidence="2">C2H2-type domain-containing protein</fullName>
    </recommendedName>
</protein>
<keyword evidence="4" id="KW-1185">Reference proteome</keyword>
<dbReference type="EMBL" id="UYJE01008012">
    <property type="protein sequence ID" value="VDI60164.1"/>
    <property type="molecule type" value="Genomic_DNA"/>
</dbReference>
<feature type="region of interest" description="Disordered" evidence="1">
    <location>
        <begin position="105"/>
        <end position="125"/>
    </location>
</feature>
<name>A0A8B6G828_MYTGA</name>
<dbReference type="SMART" id="SM00355">
    <property type="entry name" value="ZnF_C2H2"/>
    <property type="match status" value="2"/>
</dbReference>
<dbReference type="Proteomes" id="UP000596742">
    <property type="component" value="Unassembled WGS sequence"/>
</dbReference>
<dbReference type="OrthoDB" id="6100293at2759"/>
<gene>
    <name evidence="3" type="ORF">MGAL_10B037482</name>
</gene>
<reference evidence="3" key="1">
    <citation type="submission" date="2018-11" db="EMBL/GenBank/DDBJ databases">
        <authorList>
            <person name="Alioto T."/>
            <person name="Alioto T."/>
        </authorList>
    </citation>
    <scope>NUCLEOTIDE SEQUENCE</scope>
</reference>
<evidence type="ECO:0000313" key="4">
    <source>
        <dbReference type="Proteomes" id="UP000596742"/>
    </source>
</evidence>
<feature type="domain" description="C2H2-type" evidence="2">
    <location>
        <begin position="9"/>
        <end position="30"/>
    </location>
</feature>
<evidence type="ECO:0000256" key="1">
    <source>
        <dbReference type="SAM" id="MobiDB-lite"/>
    </source>
</evidence>
<dbReference type="AlphaFoldDB" id="A0A8B6G828"/>
<dbReference type="InterPro" id="IPR013087">
    <property type="entry name" value="Znf_C2H2_type"/>
</dbReference>
<organism evidence="3 4">
    <name type="scientific">Mytilus galloprovincialis</name>
    <name type="common">Mediterranean mussel</name>
    <dbReference type="NCBI Taxonomy" id="29158"/>
    <lineage>
        <taxon>Eukaryota</taxon>
        <taxon>Metazoa</taxon>
        <taxon>Spiralia</taxon>
        <taxon>Lophotrochozoa</taxon>
        <taxon>Mollusca</taxon>
        <taxon>Bivalvia</taxon>
        <taxon>Autobranchia</taxon>
        <taxon>Pteriomorphia</taxon>
        <taxon>Mytilida</taxon>
        <taxon>Mytiloidea</taxon>
        <taxon>Mytilidae</taxon>
        <taxon>Mytilinae</taxon>
        <taxon>Mytilus</taxon>
    </lineage>
</organism>
<proteinExistence type="predicted"/>
<evidence type="ECO:0000259" key="2">
    <source>
        <dbReference type="PROSITE" id="PS00028"/>
    </source>
</evidence>
<comment type="caution">
    <text evidence="3">The sequence shown here is derived from an EMBL/GenBank/DDBJ whole genome shotgun (WGS) entry which is preliminary data.</text>
</comment>